<keyword evidence="2 3" id="KW-0808">Transferase</keyword>
<dbReference type="CDD" id="cd11300">
    <property type="entry name" value="Fut8_like"/>
    <property type="match status" value="1"/>
</dbReference>
<accession>A0AA85FY06</accession>
<evidence type="ECO:0000259" key="5">
    <source>
        <dbReference type="PROSITE" id="PS51659"/>
    </source>
</evidence>
<proteinExistence type="inferred from homology"/>
<evidence type="ECO:0000313" key="7">
    <source>
        <dbReference type="WBParaSite" id="SRDH1_69710.1"/>
    </source>
</evidence>
<dbReference type="PROSITE" id="PS51659">
    <property type="entry name" value="GT23"/>
    <property type="match status" value="1"/>
</dbReference>
<evidence type="ECO:0000313" key="6">
    <source>
        <dbReference type="Proteomes" id="UP000050792"/>
    </source>
</evidence>
<evidence type="ECO:0000256" key="3">
    <source>
        <dbReference type="PROSITE-ProRule" id="PRU00992"/>
    </source>
</evidence>
<feature type="domain" description="GT23" evidence="5">
    <location>
        <begin position="201"/>
        <end position="509"/>
    </location>
</feature>
<keyword evidence="6" id="KW-1185">Reference proteome</keyword>
<reference evidence="6" key="1">
    <citation type="submission" date="2022-06" db="EMBL/GenBank/DDBJ databases">
        <authorList>
            <person name="Berger JAMES D."/>
            <person name="Berger JAMES D."/>
        </authorList>
    </citation>
    <scope>NUCLEOTIDE SEQUENCE [LARGE SCALE GENOMIC DNA]</scope>
</reference>
<dbReference type="InterPro" id="IPR045573">
    <property type="entry name" value="Fut8_N_cat"/>
</dbReference>
<dbReference type="Gene3D" id="3.40.50.11350">
    <property type="match status" value="1"/>
</dbReference>
<sequence>MRYSRNEFNLSVVLWLPLLPVLMLCVEDYFRKKTSSKTDLCCKGLINNVSVAKEGVDWIPTQILRLRRSFDFSERISMKTTRNGQITNENRIGISHETLRRRALNYIHEAQNTLKNLNSISTQLRGLNHKDLDIKIVSSMQALLIRYRQNVEDIILHLEIVLNKLGQLDGFSQIRVIGLNNLAQRLQKKIQEQQNPSDCKMAKYVTFDYTNFCGFGCSMHQLMFCLQLAFEKERVLVVKNYRPGDIFHEWLHQNTLPLSEKCSHEDTNGRSDNIKCPYNIHDLVAHNWLPHVLPIDMNEELLRLHEAPYVWFAGQLAAYILRPKPKFSELINATLKTFKASGDPVVGVHIRRTDKIILEAKFHNLSEYMEQVDKFFDRQNDNHLVMSKRHDLNEEKLGSISEKSIGRKNTLPAKQSVYLATDDPNVFTQFSYKHPNYILYGSPGRSHSADMEFRMTYNSMNNAVIDVIALSLTDFLVCTFSSNICRLAYELMQTRHMELGDATQLCHSIDLAFHEEDYKRLKFDVIIPDKKVHLKYGDIVDTFKNHGNGLASVKLNQSSKKKEKKEIENSLNLLFVCLFNRRIEAHERDMHENEKECPRKSHKTKVIVTIVERV</sequence>
<evidence type="ECO:0000256" key="4">
    <source>
        <dbReference type="SAM" id="SignalP"/>
    </source>
</evidence>
<feature type="region of interest" description="Important for donor substrate binding" evidence="3">
    <location>
        <begin position="351"/>
        <end position="352"/>
    </location>
</feature>
<dbReference type="GO" id="GO:0006487">
    <property type="term" value="P:protein N-linked glycosylation"/>
    <property type="evidence" value="ECO:0007669"/>
    <property type="project" value="TreeGrafter"/>
</dbReference>
<dbReference type="WBParaSite" id="SRDH1_69710.1">
    <property type="protein sequence ID" value="SRDH1_69710.1"/>
    <property type="gene ID" value="SRDH1_69710"/>
</dbReference>
<evidence type="ECO:0000256" key="2">
    <source>
        <dbReference type="ARBA" id="ARBA00022679"/>
    </source>
</evidence>
<dbReference type="PANTHER" id="PTHR13132">
    <property type="entry name" value="ALPHA- 1,6 -FUCOSYLTRANSFERASE"/>
    <property type="match status" value="1"/>
</dbReference>
<organism evidence="6 7">
    <name type="scientific">Schistosoma rodhaini</name>
    <dbReference type="NCBI Taxonomy" id="6188"/>
    <lineage>
        <taxon>Eukaryota</taxon>
        <taxon>Metazoa</taxon>
        <taxon>Spiralia</taxon>
        <taxon>Lophotrochozoa</taxon>
        <taxon>Platyhelminthes</taxon>
        <taxon>Trematoda</taxon>
        <taxon>Digenea</taxon>
        <taxon>Strigeidida</taxon>
        <taxon>Schistosomatoidea</taxon>
        <taxon>Schistosomatidae</taxon>
        <taxon>Schistosoma</taxon>
    </lineage>
</organism>
<protein>
    <recommendedName>
        <fullName evidence="5">GT23 domain-containing protein</fullName>
    </recommendedName>
</protein>
<dbReference type="Pfam" id="PF19745">
    <property type="entry name" value="FUT8_N_cat"/>
    <property type="match status" value="2"/>
</dbReference>
<keyword evidence="4" id="KW-0732">Signal</keyword>
<feature type="signal peptide" evidence="4">
    <location>
        <begin position="1"/>
        <end position="25"/>
    </location>
</feature>
<dbReference type="InterPro" id="IPR027350">
    <property type="entry name" value="GT23_dom"/>
</dbReference>
<evidence type="ECO:0000256" key="1">
    <source>
        <dbReference type="ARBA" id="ARBA00022676"/>
    </source>
</evidence>
<comment type="similarity">
    <text evidence="3">Belongs to the glycosyltransferase 23 family.</text>
</comment>
<dbReference type="Proteomes" id="UP000050792">
    <property type="component" value="Unassembled WGS sequence"/>
</dbReference>
<dbReference type="AlphaFoldDB" id="A0AA85FY06"/>
<reference evidence="7" key="2">
    <citation type="submission" date="2023-11" db="UniProtKB">
        <authorList>
            <consortium name="WormBaseParasite"/>
        </authorList>
    </citation>
    <scope>IDENTIFICATION</scope>
</reference>
<feature type="chain" id="PRO_5041692274" description="GT23 domain-containing protein" evidence="4">
    <location>
        <begin position="26"/>
        <end position="614"/>
    </location>
</feature>
<dbReference type="GO" id="GO:0046921">
    <property type="term" value="F:alpha-(1-&gt;6)-fucosyltransferase activity"/>
    <property type="evidence" value="ECO:0007669"/>
    <property type="project" value="TreeGrafter"/>
</dbReference>
<name>A0AA85FY06_9TREM</name>
<dbReference type="PANTHER" id="PTHR13132:SF29">
    <property type="entry name" value="ALPHA-(1,6)-FUCOSYLTRANSFERASE"/>
    <property type="match status" value="1"/>
</dbReference>
<keyword evidence="1 3" id="KW-0328">Glycosyltransferase</keyword>